<dbReference type="Proteomes" id="UP001344906">
    <property type="component" value="Unassembled WGS sequence"/>
</dbReference>
<accession>A0ABQ6FNM6</accession>
<feature type="domain" description="Luciferase-like" evidence="1">
    <location>
        <begin position="3"/>
        <end position="131"/>
    </location>
</feature>
<dbReference type="SUPFAM" id="SSF51679">
    <property type="entry name" value="Bacterial luciferase-like"/>
    <property type="match status" value="1"/>
</dbReference>
<evidence type="ECO:0000313" key="2">
    <source>
        <dbReference type="EMBL" id="GLV55829.1"/>
    </source>
</evidence>
<reference evidence="2 3" key="1">
    <citation type="submission" date="2023-02" db="EMBL/GenBank/DDBJ databases">
        <title>Dictyobacter halimunensis sp. nov., a new member of the class Ktedonobacteria from forest soil in a geothermal area.</title>
        <authorList>
            <person name="Rachmania M.K."/>
            <person name="Ningsih F."/>
            <person name="Sakai Y."/>
            <person name="Yabe S."/>
            <person name="Yokota A."/>
            <person name="Sjamsuridzal W."/>
        </authorList>
    </citation>
    <scope>NUCLEOTIDE SEQUENCE [LARGE SCALE GENOMIC DNA]</scope>
    <source>
        <strain evidence="2 3">S3.2.2.5</strain>
    </source>
</reference>
<comment type="caution">
    <text evidence="2">The sequence shown here is derived from an EMBL/GenBank/DDBJ whole genome shotgun (WGS) entry which is preliminary data.</text>
</comment>
<dbReference type="Pfam" id="PF00296">
    <property type="entry name" value="Bac_luciferase"/>
    <property type="match status" value="1"/>
</dbReference>
<evidence type="ECO:0000259" key="1">
    <source>
        <dbReference type="Pfam" id="PF00296"/>
    </source>
</evidence>
<gene>
    <name evidence="2" type="ORF">KDH_26730</name>
</gene>
<name>A0ABQ6FNM6_9CHLR</name>
<proteinExistence type="predicted"/>
<dbReference type="PANTHER" id="PTHR30137">
    <property type="entry name" value="LUCIFERASE-LIKE MONOOXYGENASE"/>
    <property type="match status" value="1"/>
</dbReference>
<dbReference type="InterPro" id="IPR050766">
    <property type="entry name" value="Bact_Lucif_Oxidored"/>
</dbReference>
<protein>
    <recommendedName>
        <fullName evidence="1">Luciferase-like domain-containing protein</fullName>
    </recommendedName>
</protein>
<dbReference type="PANTHER" id="PTHR30137:SF6">
    <property type="entry name" value="LUCIFERASE-LIKE MONOOXYGENASE"/>
    <property type="match status" value="1"/>
</dbReference>
<dbReference type="EMBL" id="BSRI01000001">
    <property type="protein sequence ID" value="GLV55829.1"/>
    <property type="molecule type" value="Genomic_DNA"/>
</dbReference>
<organism evidence="2 3">
    <name type="scientific">Dictyobacter halimunensis</name>
    <dbReference type="NCBI Taxonomy" id="3026934"/>
    <lineage>
        <taxon>Bacteria</taxon>
        <taxon>Bacillati</taxon>
        <taxon>Chloroflexota</taxon>
        <taxon>Ktedonobacteria</taxon>
        <taxon>Ktedonobacterales</taxon>
        <taxon>Dictyobacteraceae</taxon>
        <taxon>Dictyobacter</taxon>
    </lineage>
</organism>
<keyword evidence="3" id="KW-1185">Reference proteome</keyword>
<dbReference type="InterPro" id="IPR036661">
    <property type="entry name" value="Luciferase-like_sf"/>
</dbReference>
<dbReference type="InterPro" id="IPR011251">
    <property type="entry name" value="Luciferase-like_dom"/>
</dbReference>
<evidence type="ECO:0000313" key="3">
    <source>
        <dbReference type="Proteomes" id="UP001344906"/>
    </source>
</evidence>
<sequence length="174" mass="20118">MNPHPMQPAQQIIWLAAGNSTPEVAGRYGYGLLIPRVGPATRHQEMITRYREALEGKPGLVSLLRFVYVAESEQEAREQTRETVARYARHDCRIDWDGRTDNKEYFELIHRLNAVIGTPDQIVEQLTAWQQEYGFEEIMCQLYAAGMQHEDSLRSLELLGHEVLPRLLQDQPRM</sequence>
<dbReference type="Gene3D" id="3.20.20.30">
    <property type="entry name" value="Luciferase-like domain"/>
    <property type="match status" value="1"/>
</dbReference>